<evidence type="ECO:0000256" key="1">
    <source>
        <dbReference type="SAM" id="Coils"/>
    </source>
</evidence>
<dbReference type="AlphaFoldDB" id="A0A7C3SK71"/>
<keyword evidence="1" id="KW-0175">Coiled coil</keyword>
<proteinExistence type="predicted"/>
<dbReference type="EMBL" id="DTHB01000060">
    <property type="protein sequence ID" value="HGB15646.1"/>
    <property type="molecule type" value="Genomic_DNA"/>
</dbReference>
<organism evidence="2">
    <name type="scientific">Desulfobacca acetoxidans</name>
    <dbReference type="NCBI Taxonomy" id="60893"/>
    <lineage>
        <taxon>Bacteria</taxon>
        <taxon>Pseudomonadati</taxon>
        <taxon>Thermodesulfobacteriota</taxon>
        <taxon>Desulfobaccia</taxon>
        <taxon>Desulfobaccales</taxon>
        <taxon>Desulfobaccaceae</taxon>
        <taxon>Desulfobacca</taxon>
    </lineage>
</organism>
<accession>A0A7C3SK71</accession>
<evidence type="ECO:0000313" key="2">
    <source>
        <dbReference type="EMBL" id="HGB15646.1"/>
    </source>
</evidence>
<comment type="caution">
    <text evidence="2">The sequence shown here is derived from an EMBL/GenBank/DDBJ whole genome shotgun (WGS) entry which is preliminary data.</text>
</comment>
<feature type="coiled-coil region" evidence="1">
    <location>
        <begin position="77"/>
        <end position="111"/>
    </location>
</feature>
<dbReference type="Gene3D" id="1.10.287.1700">
    <property type="match status" value="1"/>
</dbReference>
<reference evidence="2" key="1">
    <citation type="journal article" date="2020" name="mSystems">
        <title>Genome- and Community-Level Interaction Insights into Carbon Utilization and Element Cycling Functions of Hydrothermarchaeota in Hydrothermal Sediment.</title>
        <authorList>
            <person name="Zhou Z."/>
            <person name="Liu Y."/>
            <person name="Xu W."/>
            <person name="Pan J."/>
            <person name="Luo Z.H."/>
            <person name="Li M."/>
        </authorList>
    </citation>
    <scope>NUCLEOTIDE SEQUENCE [LARGE SCALE GENOMIC DNA]</scope>
    <source>
        <strain evidence="2">SpSt-776</strain>
    </source>
</reference>
<feature type="coiled-coil region" evidence="1">
    <location>
        <begin position="17"/>
        <end position="49"/>
    </location>
</feature>
<evidence type="ECO:0008006" key="3">
    <source>
        <dbReference type="Google" id="ProtNLM"/>
    </source>
</evidence>
<dbReference type="InterPro" id="IPR053716">
    <property type="entry name" value="Flag_assembly_chemotaxis_eff"/>
</dbReference>
<protein>
    <recommendedName>
        <fullName evidence="3">Flagellar FliJ protein</fullName>
    </recommendedName>
</protein>
<sequence length="155" mass="18575">MSLSARFRFPWETVLRIRSLREEQARLELNRLVLRLERTRQALMETESLWAQHWVTLQKTATQPMAAQDYQIHTAYLNRLKANLRGWQTRLAEEKAEIARQKLRLQHYYQERRLLSQLRNKKFAQFKRELAKFLEKEAEAGVLQRRGAGKGLLEE</sequence>
<name>A0A7C3SK71_9BACT</name>
<gene>
    <name evidence="2" type="ORF">ENV62_10490</name>
</gene>